<accession>A0A1Q5UNH7</accession>
<evidence type="ECO:0000313" key="3">
    <source>
        <dbReference type="Proteomes" id="UP000186955"/>
    </source>
</evidence>
<dbReference type="PANTHER" id="PTHR30336:SF20">
    <property type="entry name" value="DUF218 DOMAIN-CONTAINING PROTEIN"/>
    <property type="match status" value="1"/>
</dbReference>
<dbReference type="Gene3D" id="3.40.50.620">
    <property type="entry name" value="HUPs"/>
    <property type="match status" value="1"/>
</dbReference>
<proteinExistence type="predicted"/>
<organism evidence="2 3">
    <name type="scientific">Penicillium subrubescens</name>
    <dbReference type="NCBI Taxonomy" id="1316194"/>
    <lineage>
        <taxon>Eukaryota</taxon>
        <taxon>Fungi</taxon>
        <taxon>Dikarya</taxon>
        <taxon>Ascomycota</taxon>
        <taxon>Pezizomycotina</taxon>
        <taxon>Eurotiomycetes</taxon>
        <taxon>Eurotiomycetidae</taxon>
        <taxon>Eurotiales</taxon>
        <taxon>Aspergillaceae</taxon>
        <taxon>Penicillium</taxon>
    </lineage>
</organism>
<keyword evidence="3" id="KW-1185">Reference proteome</keyword>
<dbReference type="InterPro" id="IPR014729">
    <property type="entry name" value="Rossmann-like_a/b/a_fold"/>
</dbReference>
<dbReference type="GO" id="GO:0005886">
    <property type="term" value="C:plasma membrane"/>
    <property type="evidence" value="ECO:0007669"/>
    <property type="project" value="TreeGrafter"/>
</dbReference>
<dbReference type="AlphaFoldDB" id="A0A1Q5UNH7"/>
<protein>
    <submittedName>
        <fullName evidence="2">Protein YdcF</fullName>
    </submittedName>
</protein>
<gene>
    <name evidence="2" type="ORF">PENSUB_307</name>
</gene>
<reference evidence="2 3" key="1">
    <citation type="submission" date="2016-10" db="EMBL/GenBank/DDBJ databases">
        <title>Genome sequence of the ascomycete fungus Penicillium subrubescens.</title>
        <authorList>
            <person name="De Vries R.P."/>
            <person name="Peng M."/>
            <person name="Dilokpimol A."/>
            <person name="Hilden K."/>
            <person name="Makela M.R."/>
            <person name="Grigoriev I."/>
            <person name="Riley R."/>
            <person name="Granchi Z."/>
        </authorList>
    </citation>
    <scope>NUCLEOTIDE SEQUENCE [LARGE SCALE GENOMIC DNA]</scope>
    <source>
        <strain evidence="2 3">CBS 132785</strain>
    </source>
</reference>
<dbReference type="Gene3D" id="1.10.3620.10">
    <property type="entry name" value="YdcF like domain"/>
    <property type="match status" value="1"/>
</dbReference>
<dbReference type="InterPro" id="IPR003848">
    <property type="entry name" value="DUF218"/>
</dbReference>
<sequence>MATLNSDTVTDINTLAEYLSDPEIQDLSSTPSVDCIVICASQVLYGAQIIFEALQKRPNLAKCLVLCGGIGHSTKLLYSAVAQHPRYSELVHEIDGLPEARVLERILDRFFDRSAIKSLGCQILVEDQSTNCGQNASFSRRVLDQAGFSDQETCVINQDPTMMLRTKASFSRVYSDKTSAVSFISCPIFVPKVQLSQTNILEWKLMGALCELWGIERFIELILGEIPRLRDDRNGYGPRGRDFIAHVDLPTEVEMAWSRLVGTFRHQRLR</sequence>
<feature type="domain" description="DUF218" evidence="1">
    <location>
        <begin position="95"/>
        <end position="180"/>
    </location>
</feature>
<comment type="caution">
    <text evidence="2">The sequence shown here is derived from an EMBL/GenBank/DDBJ whole genome shotgun (WGS) entry which is preliminary data.</text>
</comment>
<evidence type="ECO:0000259" key="1">
    <source>
        <dbReference type="Pfam" id="PF02698"/>
    </source>
</evidence>
<dbReference type="PANTHER" id="PTHR30336">
    <property type="entry name" value="INNER MEMBRANE PROTEIN, PROBABLE PERMEASE"/>
    <property type="match status" value="1"/>
</dbReference>
<name>A0A1Q5UNH7_9EURO</name>
<evidence type="ECO:0000313" key="2">
    <source>
        <dbReference type="EMBL" id="OKP14038.1"/>
    </source>
</evidence>
<dbReference type="Proteomes" id="UP000186955">
    <property type="component" value="Unassembled WGS sequence"/>
</dbReference>
<dbReference type="EMBL" id="MNBE01000120">
    <property type="protein sequence ID" value="OKP14038.1"/>
    <property type="molecule type" value="Genomic_DNA"/>
</dbReference>
<dbReference type="InterPro" id="IPR051599">
    <property type="entry name" value="Cell_Envelope_Assoc"/>
</dbReference>
<dbReference type="Pfam" id="PF02698">
    <property type="entry name" value="DUF218"/>
    <property type="match status" value="1"/>
</dbReference>
<dbReference type="OrthoDB" id="17725at2759"/>